<dbReference type="EMBL" id="JACEIP010000023">
    <property type="protein sequence ID" value="MBA4543905.1"/>
    <property type="molecule type" value="Genomic_DNA"/>
</dbReference>
<dbReference type="AlphaFoldDB" id="A0A7W1XC36"/>
<comment type="caution">
    <text evidence="1">The sequence shown here is derived from an EMBL/GenBank/DDBJ whole genome shotgun (WGS) entry which is preliminary data.</text>
</comment>
<sequence>MVDSLRSILELLEELNARCKTPIISRNEFKEEYENLNDFTQLQPQISELIHDIKELDVKNIDLIVEKLIHLHLKLSDCIWHIDQIHELVKRACAI</sequence>
<proteinExistence type="predicted"/>
<protein>
    <submittedName>
        <fullName evidence="1">Uncharacterized protein</fullName>
    </submittedName>
</protein>
<evidence type="ECO:0000313" key="2">
    <source>
        <dbReference type="Proteomes" id="UP000530514"/>
    </source>
</evidence>
<dbReference type="Proteomes" id="UP000530514">
    <property type="component" value="Unassembled WGS sequence"/>
</dbReference>
<reference evidence="1 2" key="1">
    <citation type="submission" date="2020-07" db="EMBL/GenBank/DDBJ databases">
        <authorList>
            <person name="Feng H."/>
        </authorList>
    </citation>
    <scope>NUCLEOTIDE SEQUENCE [LARGE SCALE GENOMIC DNA]</scope>
    <source>
        <strain evidence="2">s-11</strain>
    </source>
</reference>
<evidence type="ECO:0000313" key="1">
    <source>
        <dbReference type="EMBL" id="MBA4543905.1"/>
    </source>
</evidence>
<dbReference type="RefSeq" id="WP_033102229.1">
    <property type="nucleotide sequence ID" value="NZ_JACEIP010000023.1"/>
</dbReference>
<accession>A0A7W1XC36</accession>
<organism evidence="1 2">
    <name type="scientific">Thermoactinomyces daqus</name>
    <dbReference type="NCBI Taxonomy" id="1329516"/>
    <lineage>
        <taxon>Bacteria</taxon>
        <taxon>Bacillati</taxon>
        <taxon>Bacillota</taxon>
        <taxon>Bacilli</taxon>
        <taxon>Bacillales</taxon>
        <taxon>Thermoactinomycetaceae</taxon>
        <taxon>Thermoactinomyces</taxon>
    </lineage>
</organism>
<gene>
    <name evidence="1" type="ORF">H1164_13515</name>
</gene>
<dbReference type="OrthoDB" id="2678888at2"/>
<keyword evidence="2" id="KW-1185">Reference proteome</keyword>
<name>A0A7W1XC36_9BACL</name>